<feature type="domain" description="Phosphoribulokinase/uridine kinase" evidence="1">
    <location>
        <begin position="237"/>
        <end position="445"/>
    </location>
</feature>
<dbReference type="EMBL" id="JAPFFF010000008">
    <property type="protein sequence ID" value="KAK8884933.1"/>
    <property type="molecule type" value="Genomic_DNA"/>
</dbReference>
<dbReference type="CDD" id="cd02028">
    <property type="entry name" value="UMPK_like"/>
    <property type="match status" value="1"/>
</dbReference>
<dbReference type="Proteomes" id="UP001470230">
    <property type="component" value="Unassembled WGS sequence"/>
</dbReference>
<organism evidence="2 3">
    <name type="scientific">Tritrichomonas musculus</name>
    <dbReference type="NCBI Taxonomy" id="1915356"/>
    <lineage>
        <taxon>Eukaryota</taxon>
        <taxon>Metamonada</taxon>
        <taxon>Parabasalia</taxon>
        <taxon>Tritrichomonadida</taxon>
        <taxon>Tritrichomonadidae</taxon>
        <taxon>Tritrichomonas</taxon>
    </lineage>
</organism>
<keyword evidence="3" id="KW-1185">Reference proteome</keyword>
<reference evidence="2 3" key="1">
    <citation type="submission" date="2024-04" db="EMBL/GenBank/DDBJ databases">
        <title>Tritrichomonas musculus Genome.</title>
        <authorList>
            <person name="Alves-Ferreira E."/>
            <person name="Grigg M."/>
            <person name="Lorenzi H."/>
            <person name="Galac M."/>
        </authorList>
    </citation>
    <scope>NUCLEOTIDE SEQUENCE [LARGE SCALE GENOMIC DNA]</scope>
    <source>
        <strain evidence="2 3">EAF2021</strain>
    </source>
</reference>
<accession>A0ABR2K1F7</accession>
<sequence length="523" mass="59884">MTLQANILRDSVIRSQLISEHVSLTFLLSTRYSILFNRRLKIDHSVGDGLYCTDEENSTEITPDICQKLTDKILEFLNDKNSKLEMIYVPRDELIDIFTKNKLFDKVGILKTWLDDPIPCIKAGDIIDYAFEKISTDKERLKIFEIRPYGKGLLIRYPSSIDPTKIGPFVDQQVVHNMINEYSDWAKLINCDYVSKLNEAIYKRNIDDIKWVAEGLHEQKLAIISEKLASNFKNKRIVTIAGPSSSNKTTFAKRLAIALRVLGYQSTVIEMDDYFKDNKDVPFGPDGLQDFESIDCLNLKLLGKRVNQLLSGERIPRRRFNFKLGEGYDSYPENATESEIEGCESLQLPEKSFLILEGIHGLNPILLNALGRDRVTPIFVSALTPLKIDADHRFPTSTLRLIRRMVRDFKYRGHSPRQTLLRWGSVRRGEEKNILPYQQNAEYWFNSALVYELPVLSIYAKGLLAEASVPEPNEDPESEKAREITTMALRVQSLLNLFYPVSVETVPHISCIREFVGGSDLSY</sequence>
<dbReference type="SUPFAM" id="SSF55186">
    <property type="entry name" value="ThrRS/AlaRS common domain"/>
    <property type="match status" value="1"/>
</dbReference>
<proteinExistence type="predicted"/>
<dbReference type="InterPro" id="IPR018163">
    <property type="entry name" value="Thr/Ala-tRNA-synth_IIc_edit"/>
</dbReference>
<evidence type="ECO:0000259" key="1">
    <source>
        <dbReference type="Pfam" id="PF00485"/>
    </source>
</evidence>
<name>A0ABR2K1F7_9EUKA</name>
<dbReference type="PANTHER" id="PTHR10285">
    <property type="entry name" value="URIDINE KINASE"/>
    <property type="match status" value="1"/>
</dbReference>
<dbReference type="InterPro" id="IPR027417">
    <property type="entry name" value="P-loop_NTPase"/>
</dbReference>
<evidence type="ECO:0000313" key="2">
    <source>
        <dbReference type="EMBL" id="KAK8884933.1"/>
    </source>
</evidence>
<dbReference type="InterPro" id="IPR006083">
    <property type="entry name" value="PRK/URK"/>
</dbReference>
<evidence type="ECO:0000313" key="3">
    <source>
        <dbReference type="Proteomes" id="UP001470230"/>
    </source>
</evidence>
<protein>
    <recommendedName>
        <fullName evidence="1">Phosphoribulokinase/uridine kinase domain-containing protein</fullName>
    </recommendedName>
</protein>
<gene>
    <name evidence="2" type="ORF">M9Y10_044056</name>
</gene>
<comment type="caution">
    <text evidence="2">The sequence shown here is derived from an EMBL/GenBank/DDBJ whole genome shotgun (WGS) entry which is preliminary data.</text>
</comment>
<dbReference type="Pfam" id="PF00485">
    <property type="entry name" value="PRK"/>
    <property type="match status" value="1"/>
</dbReference>
<dbReference type="SUPFAM" id="SSF52540">
    <property type="entry name" value="P-loop containing nucleoside triphosphate hydrolases"/>
    <property type="match status" value="1"/>
</dbReference>
<dbReference type="Gene3D" id="3.40.50.300">
    <property type="entry name" value="P-loop containing nucleotide triphosphate hydrolases"/>
    <property type="match status" value="1"/>
</dbReference>